<organism evidence="7">
    <name type="scientific">Tanacetum cinerariifolium</name>
    <name type="common">Dalmatian daisy</name>
    <name type="synonym">Chrysanthemum cinerariifolium</name>
    <dbReference type="NCBI Taxonomy" id="118510"/>
    <lineage>
        <taxon>Eukaryota</taxon>
        <taxon>Viridiplantae</taxon>
        <taxon>Streptophyta</taxon>
        <taxon>Embryophyta</taxon>
        <taxon>Tracheophyta</taxon>
        <taxon>Spermatophyta</taxon>
        <taxon>Magnoliopsida</taxon>
        <taxon>eudicotyledons</taxon>
        <taxon>Gunneridae</taxon>
        <taxon>Pentapetalae</taxon>
        <taxon>asterids</taxon>
        <taxon>campanulids</taxon>
        <taxon>Asterales</taxon>
        <taxon>Asteraceae</taxon>
        <taxon>Asteroideae</taxon>
        <taxon>Anthemideae</taxon>
        <taxon>Anthemidinae</taxon>
        <taxon>Tanacetum</taxon>
    </lineage>
</organism>
<sequence>MSMPPMMNGGNAPMGMPRRKKMMMHMTFYWGKDALILFTGWPGPNNADMYMLALLLVFFLALIGEFLGYCNRVMMKSNGAASGLAQTFVYTIRVGLGFMVMLALMSFNVGVFLAAVLGHAVGGYEKVSFFPDIVYISVRLVETEILCIVLPKAVFVVLSEDELGVYIFSESTDMVKLVST</sequence>
<evidence type="ECO:0000256" key="5">
    <source>
        <dbReference type="ARBA" id="ARBA00023136"/>
    </source>
</evidence>
<keyword evidence="6" id="KW-0186">Copper</keyword>
<evidence type="ECO:0000256" key="1">
    <source>
        <dbReference type="ARBA" id="ARBA00006921"/>
    </source>
</evidence>
<reference evidence="7" key="1">
    <citation type="journal article" date="2019" name="Sci. Rep.">
        <title>Draft genome of Tanacetum cinerariifolium, the natural source of mosquito coil.</title>
        <authorList>
            <person name="Yamashiro T."/>
            <person name="Shiraishi A."/>
            <person name="Satake H."/>
            <person name="Nakayama K."/>
        </authorList>
    </citation>
    <scope>NUCLEOTIDE SEQUENCE</scope>
</reference>
<keyword evidence="3 6" id="KW-0187">Copper transport</keyword>
<dbReference type="GO" id="GO:0005375">
    <property type="term" value="F:copper ion transmembrane transporter activity"/>
    <property type="evidence" value="ECO:0007669"/>
    <property type="project" value="UniProtKB-UniRule"/>
</dbReference>
<evidence type="ECO:0000313" key="7">
    <source>
        <dbReference type="EMBL" id="GFA18796.1"/>
    </source>
</evidence>
<comment type="similarity">
    <text evidence="1 6">Belongs to the copper transporter (Ctr) (TC 1.A.56) family. SLC31A subfamily.</text>
</comment>
<keyword evidence="6" id="KW-0406">Ion transport</keyword>
<dbReference type="Pfam" id="PF04145">
    <property type="entry name" value="Ctr"/>
    <property type="match status" value="1"/>
</dbReference>
<feature type="transmembrane region" description="Helical" evidence="6">
    <location>
        <begin position="92"/>
        <end position="117"/>
    </location>
</feature>
<comment type="subcellular location">
    <subcellularLocation>
        <location evidence="6">Membrane</location>
        <topology evidence="6">Multi-pass membrane protein</topology>
    </subcellularLocation>
</comment>
<proteinExistence type="inferred from homology"/>
<keyword evidence="4 6" id="KW-1133">Transmembrane helix</keyword>
<gene>
    <name evidence="7" type="ORF">Tci_590768</name>
</gene>
<accession>A0A699J7V0</accession>
<keyword evidence="5 6" id="KW-0472">Membrane</keyword>
<evidence type="ECO:0000256" key="3">
    <source>
        <dbReference type="ARBA" id="ARBA00022796"/>
    </source>
</evidence>
<evidence type="ECO:0000256" key="4">
    <source>
        <dbReference type="ARBA" id="ARBA00022989"/>
    </source>
</evidence>
<protein>
    <recommendedName>
        <fullName evidence="6">Copper transport protein</fullName>
    </recommendedName>
</protein>
<evidence type="ECO:0000256" key="2">
    <source>
        <dbReference type="ARBA" id="ARBA00022692"/>
    </source>
</evidence>
<dbReference type="EMBL" id="BKCJ010382624">
    <property type="protein sequence ID" value="GFA18796.1"/>
    <property type="molecule type" value="Genomic_DNA"/>
</dbReference>
<dbReference type="InterPro" id="IPR007274">
    <property type="entry name" value="Cop_transporter"/>
</dbReference>
<keyword evidence="2 6" id="KW-0812">Transmembrane</keyword>
<evidence type="ECO:0000256" key="6">
    <source>
        <dbReference type="RuleBase" id="RU367022"/>
    </source>
</evidence>
<dbReference type="AlphaFoldDB" id="A0A699J7V0"/>
<dbReference type="PANTHER" id="PTHR12483">
    <property type="entry name" value="SOLUTE CARRIER FAMILY 31 COPPER TRANSPORTERS"/>
    <property type="match status" value="1"/>
</dbReference>
<dbReference type="GO" id="GO:0005886">
    <property type="term" value="C:plasma membrane"/>
    <property type="evidence" value="ECO:0007669"/>
    <property type="project" value="TreeGrafter"/>
</dbReference>
<dbReference type="PANTHER" id="PTHR12483:SF24">
    <property type="entry name" value="COPPER TRANSPORTER 2-RELATED"/>
    <property type="match status" value="1"/>
</dbReference>
<keyword evidence="6" id="KW-0813">Transport</keyword>
<name>A0A699J7V0_TANCI</name>
<comment type="caution">
    <text evidence="7">The sequence shown here is derived from an EMBL/GenBank/DDBJ whole genome shotgun (WGS) entry which is preliminary data.</text>
</comment>